<reference evidence="3 4" key="1">
    <citation type="submission" date="2024-01" db="EMBL/GenBank/DDBJ databases">
        <title>the genome sequence of strain Microbacterium schleiferi NBRC 15075.</title>
        <authorList>
            <person name="Ding Y."/>
            <person name="Zhang G."/>
        </authorList>
    </citation>
    <scope>NUCLEOTIDE SEQUENCE [LARGE SCALE GENOMIC DNA]</scope>
    <source>
        <strain evidence="3 4">NBRC 15075</strain>
    </source>
</reference>
<evidence type="ECO:0000256" key="2">
    <source>
        <dbReference type="ARBA" id="ARBA00022679"/>
    </source>
</evidence>
<dbReference type="PIRSF" id="PIRSF004553">
    <property type="entry name" value="CHP00095"/>
    <property type="match status" value="1"/>
</dbReference>
<dbReference type="PANTHER" id="PTHR43542">
    <property type="entry name" value="METHYLTRANSFERASE"/>
    <property type="match status" value="1"/>
</dbReference>
<dbReference type="InterPro" id="IPR002052">
    <property type="entry name" value="DNA_methylase_N6_adenine_CS"/>
</dbReference>
<evidence type="ECO:0000256" key="1">
    <source>
        <dbReference type="ARBA" id="ARBA00022603"/>
    </source>
</evidence>
<dbReference type="Pfam" id="PF03602">
    <property type="entry name" value="Cons_hypoth95"/>
    <property type="match status" value="1"/>
</dbReference>
<evidence type="ECO:0000313" key="4">
    <source>
        <dbReference type="Proteomes" id="UP001351900"/>
    </source>
</evidence>
<dbReference type="Gene3D" id="3.40.50.150">
    <property type="entry name" value="Vaccinia Virus protein VP39"/>
    <property type="match status" value="1"/>
</dbReference>
<dbReference type="RefSeq" id="WP_331791518.1">
    <property type="nucleotide sequence ID" value="NZ_BAAAUO010000012.1"/>
</dbReference>
<dbReference type="InterPro" id="IPR029063">
    <property type="entry name" value="SAM-dependent_MTases_sf"/>
</dbReference>
<name>A0ABU7V832_9MICO</name>
<dbReference type="EC" id="2.1.1.171" evidence="3"/>
<accession>A0ABU7V832</accession>
<gene>
    <name evidence="3" type="primary">rsmD</name>
    <name evidence="3" type="ORF">V2V91_08520</name>
</gene>
<proteinExistence type="predicted"/>
<dbReference type="GO" id="GO:0052913">
    <property type="term" value="F:16S rRNA (guanine(966)-N(2))-methyltransferase activity"/>
    <property type="evidence" value="ECO:0007669"/>
    <property type="project" value="UniProtKB-EC"/>
</dbReference>
<dbReference type="SUPFAM" id="SSF53335">
    <property type="entry name" value="S-adenosyl-L-methionine-dependent methyltransferases"/>
    <property type="match status" value="1"/>
</dbReference>
<dbReference type="InterPro" id="IPR004398">
    <property type="entry name" value="RNA_MeTrfase_RsmD"/>
</dbReference>
<dbReference type="PANTHER" id="PTHR43542:SF1">
    <property type="entry name" value="METHYLTRANSFERASE"/>
    <property type="match status" value="1"/>
</dbReference>
<sequence length="201" mass="21202">MTRIIAGAAGSLTLEVPGSGTRPTSDRVRESIFGSLDAADAIAGARVLDLYAGSGALGLEALSRGAASVDLVEKSPRAASVIERNAERVRHAAGGASRVHRTSADAYLAAAHEPYALVFIDPPYDLGEEDLTQVLRLLVPSLAPDAIVVTERAARSPEPALPAGLTIERHRRYGDTAVWWLSRVANVADADDQPRDASQSR</sequence>
<evidence type="ECO:0000313" key="3">
    <source>
        <dbReference type="EMBL" id="MEF2255176.1"/>
    </source>
</evidence>
<comment type="caution">
    <text evidence="3">The sequence shown here is derived from an EMBL/GenBank/DDBJ whole genome shotgun (WGS) entry which is preliminary data.</text>
</comment>
<keyword evidence="4" id="KW-1185">Reference proteome</keyword>
<protein>
    <submittedName>
        <fullName evidence="3">16S rRNA (Guanine(966)-N(2))-methyltransferase RsmD</fullName>
        <ecNumber evidence="3">2.1.1.171</ecNumber>
    </submittedName>
</protein>
<dbReference type="NCBIfam" id="TIGR00095">
    <property type="entry name" value="16S rRNA (guanine(966)-N(2))-methyltransferase RsmD"/>
    <property type="match status" value="1"/>
</dbReference>
<keyword evidence="1 3" id="KW-0489">Methyltransferase</keyword>
<dbReference type="PROSITE" id="PS00092">
    <property type="entry name" value="N6_MTASE"/>
    <property type="match status" value="1"/>
</dbReference>
<dbReference type="CDD" id="cd02440">
    <property type="entry name" value="AdoMet_MTases"/>
    <property type="match status" value="1"/>
</dbReference>
<dbReference type="Proteomes" id="UP001351900">
    <property type="component" value="Unassembled WGS sequence"/>
</dbReference>
<dbReference type="EMBL" id="JAZHOV010000004">
    <property type="protein sequence ID" value="MEF2255176.1"/>
    <property type="molecule type" value="Genomic_DNA"/>
</dbReference>
<organism evidence="3 4">
    <name type="scientific">Microbacterium schleiferi</name>
    <dbReference type="NCBI Taxonomy" id="69362"/>
    <lineage>
        <taxon>Bacteria</taxon>
        <taxon>Bacillati</taxon>
        <taxon>Actinomycetota</taxon>
        <taxon>Actinomycetes</taxon>
        <taxon>Micrococcales</taxon>
        <taxon>Microbacteriaceae</taxon>
        <taxon>Microbacterium</taxon>
    </lineage>
</organism>
<keyword evidence="2 3" id="KW-0808">Transferase</keyword>